<feature type="transmembrane region" description="Helical" evidence="2">
    <location>
        <begin position="136"/>
        <end position="154"/>
    </location>
</feature>
<evidence type="ECO:0000313" key="4">
    <source>
        <dbReference type="Proteomes" id="UP000475117"/>
    </source>
</evidence>
<dbReference type="AlphaFoldDB" id="A0A6B3LFB0"/>
<feature type="compositionally biased region" description="Polar residues" evidence="1">
    <location>
        <begin position="1"/>
        <end position="20"/>
    </location>
</feature>
<name>A0A6B3LFB0_9BACT</name>
<keyword evidence="2" id="KW-0812">Transmembrane</keyword>
<dbReference type="EMBL" id="CP066776">
    <property type="protein sequence ID" value="QQL45904.1"/>
    <property type="molecule type" value="Genomic_DNA"/>
</dbReference>
<reference evidence="3 4" key="1">
    <citation type="submission" date="2020-12" db="EMBL/GenBank/DDBJ databases">
        <title>Sulforoseuscoccus oceanibium gen. nov., sp. nov., a representative of the phylum Verrucomicrobia with special cytoplasmic membrane, and proposal of Sulforoseuscoccusaceae fam. nov.</title>
        <authorList>
            <person name="Xi F."/>
        </authorList>
    </citation>
    <scope>NUCLEOTIDE SEQUENCE [LARGE SCALE GENOMIC DNA]</scope>
    <source>
        <strain evidence="3 4">T37</strain>
    </source>
</reference>
<evidence type="ECO:0008006" key="5">
    <source>
        <dbReference type="Google" id="ProtNLM"/>
    </source>
</evidence>
<dbReference type="RefSeq" id="WP_164365579.1">
    <property type="nucleotide sequence ID" value="NZ_CP066776.1"/>
</dbReference>
<protein>
    <recommendedName>
        <fullName evidence="5">Glycosyltransferase RgtA/B/C/D-like domain-containing protein</fullName>
    </recommendedName>
</protein>
<dbReference type="KEGG" id="soa:G3M56_004805"/>
<keyword evidence="2" id="KW-0472">Membrane</keyword>
<feature type="transmembrane region" description="Helical" evidence="2">
    <location>
        <begin position="161"/>
        <end position="179"/>
    </location>
</feature>
<evidence type="ECO:0000313" key="3">
    <source>
        <dbReference type="EMBL" id="QQL45904.1"/>
    </source>
</evidence>
<feature type="transmembrane region" description="Helical" evidence="2">
    <location>
        <begin position="185"/>
        <end position="201"/>
    </location>
</feature>
<feature type="transmembrane region" description="Helical" evidence="2">
    <location>
        <begin position="390"/>
        <end position="409"/>
    </location>
</feature>
<evidence type="ECO:0000256" key="1">
    <source>
        <dbReference type="SAM" id="MobiDB-lite"/>
    </source>
</evidence>
<evidence type="ECO:0000256" key="2">
    <source>
        <dbReference type="SAM" id="Phobius"/>
    </source>
</evidence>
<gene>
    <name evidence="3" type="ORF">G3M56_004805</name>
</gene>
<feature type="region of interest" description="Disordered" evidence="1">
    <location>
        <begin position="1"/>
        <end position="25"/>
    </location>
</feature>
<accession>A0A6B3LFB0</accession>
<proteinExistence type="predicted"/>
<dbReference type="Proteomes" id="UP000475117">
    <property type="component" value="Chromosome"/>
</dbReference>
<feature type="transmembrane region" description="Helical" evidence="2">
    <location>
        <begin position="34"/>
        <end position="55"/>
    </location>
</feature>
<keyword evidence="4" id="KW-1185">Reference proteome</keyword>
<sequence length="532" mass="60039">MAATSDTPPSATESTDQTPASAPPRKVWPLPKSAWLRLLITLVALALMACAYIPLGDALATQTNLKPHKSDQSHNMKLARIAKERAEWSIEESVGEALWQWMPHYSEGVVQPLWPRIASNIADDDDHVFLAKGKSWNLWFSGIFLALLAVLLSLRWSPLAVINFTLIAGFGAFLPRSVYFQPEPIYYALFLLSFLCALGLIKRNPLWLYAVFGIVSSLAYLAKGSMGPAVMAFFLLTTYRFLAAVLPRLIGKAGLRPKSRWSWQNHILGTLLFAIAFLFINGPSMSHRYERFGSPTHSFPSYWMWMDSFEEGYVWMGNHNTREKLAAMKPEDKPSLGNYLERHTPETAGRRLADGSWHQVARFFNPKETKQPDKKDAALKPWREILPDRGLHFLLLALPMLALTAAGWWQKAHIRRASKGTVNLKPWFEIGPQAIFLVGIFALYAMLHGWYTQVGDGERFMMALVAPMALGLIAFSEKALRRLRQSADTAEEAPTPRLARTMTWVYLGCHLTLTALIVHRLWQLLQHPVFAS</sequence>
<feature type="transmembrane region" description="Helical" evidence="2">
    <location>
        <begin position="504"/>
        <end position="522"/>
    </location>
</feature>
<feature type="transmembrane region" description="Helical" evidence="2">
    <location>
        <begin position="430"/>
        <end position="447"/>
    </location>
</feature>
<keyword evidence="2" id="KW-1133">Transmembrane helix</keyword>
<organism evidence="3 4">
    <name type="scientific">Sulfuriroseicoccus oceanibius</name>
    <dbReference type="NCBI Taxonomy" id="2707525"/>
    <lineage>
        <taxon>Bacteria</taxon>
        <taxon>Pseudomonadati</taxon>
        <taxon>Verrucomicrobiota</taxon>
        <taxon>Verrucomicrobiia</taxon>
        <taxon>Verrucomicrobiales</taxon>
        <taxon>Verrucomicrobiaceae</taxon>
        <taxon>Sulfuriroseicoccus</taxon>
    </lineage>
</organism>
<feature type="transmembrane region" description="Helical" evidence="2">
    <location>
        <begin position="263"/>
        <end position="280"/>
    </location>
</feature>
<feature type="transmembrane region" description="Helical" evidence="2">
    <location>
        <begin position="229"/>
        <end position="251"/>
    </location>
</feature>
<feature type="transmembrane region" description="Helical" evidence="2">
    <location>
        <begin position="206"/>
        <end position="223"/>
    </location>
</feature>